<name>A0A1H2ZMY0_9FLAO</name>
<evidence type="ECO:0000259" key="2">
    <source>
        <dbReference type="Pfam" id="PF02272"/>
    </source>
</evidence>
<dbReference type="PANTHER" id="PTHR47618">
    <property type="entry name" value="BIFUNCTIONAL OLIGORIBONUCLEASE AND PAP PHOSPHATASE NRNA"/>
    <property type="match status" value="1"/>
</dbReference>
<protein>
    <submittedName>
        <fullName evidence="3">Phosphoesterase RecJ domain-containing protein</fullName>
    </submittedName>
</protein>
<dbReference type="RefSeq" id="WP_016421259.1">
    <property type="nucleotide sequence ID" value="NZ_FNND01000011.1"/>
</dbReference>
<dbReference type="Gene3D" id="3.10.310.30">
    <property type="match status" value="1"/>
</dbReference>
<dbReference type="SUPFAM" id="SSF64182">
    <property type="entry name" value="DHH phosphoesterases"/>
    <property type="match status" value="1"/>
</dbReference>
<comment type="caution">
    <text evidence="3">The sequence shown here is derived from an EMBL/GenBank/DDBJ whole genome shotgun (WGS) entry which is preliminary data.</text>
</comment>
<gene>
    <name evidence="3" type="ORF">SAMN05444420_11123</name>
</gene>
<organism evidence="3 4">
    <name type="scientific">Capnocytophaga granulosa</name>
    <dbReference type="NCBI Taxonomy" id="45242"/>
    <lineage>
        <taxon>Bacteria</taxon>
        <taxon>Pseudomonadati</taxon>
        <taxon>Bacteroidota</taxon>
        <taxon>Flavobacteriia</taxon>
        <taxon>Flavobacteriales</taxon>
        <taxon>Flavobacteriaceae</taxon>
        <taxon>Capnocytophaga</taxon>
    </lineage>
</organism>
<dbReference type="Gene3D" id="3.90.1640.10">
    <property type="entry name" value="inorganic pyrophosphatase (n-terminal core)"/>
    <property type="match status" value="1"/>
</dbReference>
<evidence type="ECO:0000313" key="3">
    <source>
        <dbReference type="EMBL" id="SDX18767.1"/>
    </source>
</evidence>
<dbReference type="InterPro" id="IPR003156">
    <property type="entry name" value="DHHA1_dom"/>
</dbReference>
<feature type="domain" description="DDH" evidence="1">
    <location>
        <begin position="19"/>
        <end position="169"/>
    </location>
</feature>
<dbReference type="InterPro" id="IPR038763">
    <property type="entry name" value="DHH_sf"/>
</dbReference>
<proteinExistence type="predicted"/>
<dbReference type="InterPro" id="IPR001667">
    <property type="entry name" value="DDH_dom"/>
</dbReference>
<reference evidence="3 4" key="1">
    <citation type="submission" date="2016-10" db="EMBL/GenBank/DDBJ databases">
        <authorList>
            <person name="Varghese N."/>
            <person name="Submissions S."/>
        </authorList>
    </citation>
    <scope>NUCLEOTIDE SEQUENCE [LARGE SCALE GENOMIC DNA]</scope>
    <source>
        <strain evidence="3 4">DSM 11449</strain>
    </source>
</reference>
<sequence length="345" mass="38480">MNIQDSKSLQALLDHRPVITIVPHTSPDGDAIGSTLGLYHFLKNQGHDVQVIAPTDFPDFLKWMPAADQILIYPNGESKAQQRIAASSLIFTLDFNNLLRAKPLTALLEQSQADFVMVDHHQQPDTYAKITYSDDKASSTCELIYKVITALSSEQAINQEIATCLYTGIMTDTGGFRFSMTSPETHRIVATLLEKGANCTEIASEVLDSYSIDRLLLLGHVLNDLTYLPQHHTAYMYISSKTLKQFNFRKGDTEGFVNYGLRIKEAELAAIFIENEEDKLIKISFRSKTNLDVNLLARTYFNGGGHINAAGGSSHTSLEDTVKYFLEVLPQFLSRPDAYHSNPIL</sequence>
<dbReference type="Pfam" id="PF02272">
    <property type="entry name" value="DHHA1"/>
    <property type="match status" value="1"/>
</dbReference>
<dbReference type="PANTHER" id="PTHR47618:SF1">
    <property type="entry name" value="BIFUNCTIONAL OLIGORIBONUCLEASE AND PAP PHOSPHATASE NRNA"/>
    <property type="match status" value="1"/>
</dbReference>
<feature type="domain" description="DHHA1" evidence="2">
    <location>
        <begin position="242"/>
        <end position="333"/>
    </location>
</feature>
<dbReference type="InterPro" id="IPR051319">
    <property type="entry name" value="Oligoribo/pAp-PDE_c-di-AMP_PDE"/>
</dbReference>
<dbReference type="EMBL" id="FNND01000011">
    <property type="protein sequence ID" value="SDX18767.1"/>
    <property type="molecule type" value="Genomic_DNA"/>
</dbReference>
<dbReference type="GO" id="GO:0003676">
    <property type="term" value="F:nucleic acid binding"/>
    <property type="evidence" value="ECO:0007669"/>
    <property type="project" value="InterPro"/>
</dbReference>
<dbReference type="Pfam" id="PF01368">
    <property type="entry name" value="DHH"/>
    <property type="match status" value="1"/>
</dbReference>
<keyword evidence="4" id="KW-1185">Reference proteome</keyword>
<dbReference type="Proteomes" id="UP000182771">
    <property type="component" value="Unassembled WGS sequence"/>
</dbReference>
<accession>A0A1H2ZMY0</accession>
<evidence type="ECO:0000313" key="4">
    <source>
        <dbReference type="Proteomes" id="UP000182771"/>
    </source>
</evidence>
<dbReference type="GeneID" id="85016097"/>
<evidence type="ECO:0000259" key="1">
    <source>
        <dbReference type="Pfam" id="PF01368"/>
    </source>
</evidence>
<dbReference type="OrthoDB" id="9803668at2"/>
<dbReference type="AlphaFoldDB" id="A0A1H2ZMY0"/>